<feature type="domain" description="PE" evidence="1">
    <location>
        <begin position="5"/>
        <end position="95"/>
    </location>
</feature>
<dbReference type="InterPro" id="IPR000084">
    <property type="entry name" value="PE-PGRS_N"/>
</dbReference>
<gene>
    <name evidence="2" type="ORF">MSHO_22870</name>
</gene>
<proteinExistence type="predicted"/>
<accession>A0A7I7LBR6</accession>
<dbReference type="AlphaFoldDB" id="A0A7I7LBR6"/>
<keyword evidence="3" id="KW-1185">Reference proteome</keyword>
<dbReference type="Gene3D" id="1.10.287.850">
    <property type="entry name" value="HP0062-like domain"/>
    <property type="match status" value="1"/>
</dbReference>
<dbReference type="Pfam" id="PF21526">
    <property type="entry name" value="PGRS"/>
    <property type="match status" value="1"/>
</dbReference>
<organism evidence="2 3">
    <name type="scientific">Mycobacterium shottsii</name>
    <dbReference type="NCBI Taxonomy" id="133549"/>
    <lineage>
        <taxon>Bacteria</taxon>
        <taxon>Bacillati</taxon>
        <taxon>Actinomycetota</taxon>
        <taxon>Actinomycetes</taxon>
        <taxon>Mycobacteriales</taxon>
        <taxon>Mycobacteriaceae</taxon>
        <taxon>Mycobacterium</taxon>
        <taxon>Mycobacterium ulcerans group</taxon>
    </lineage>
</organism>
<dbReference type="Pfam" id="PF00934">
    <property type="entry name" value="PE"/>
    <property type="match status" value="1"/>
</dbReference>
<dbReference type="SUPFAM" id="SSF140459">
    <property type="entry name" value="PE/PPE dimer-like"/>
    <property type="match status" value="1"/>
</dbReference>
<dbReference type="InterPro" id="IPR038332">
    <property type="entry name" value="PPE_sf"/>
</dbReference>
<evidence type="ECO:0000259" key="1">
    <source>
        <dbReference type="Pfam" id="PF00934"/>
    </source>
</evidence>
<sequence length="218" mass="21136">MLSYVTAAPEALAAAAGDLTGIGEALRAATAAAAPSTTSLVAAAGDEVSTAIATLFSEHAQSYQALSAQMAAFHDRFMNALAGAGGSYASAEAANATPLQTIEQDLLGAVNAPTQVLFGRGLIGDGANGTAPGLLIGNGGNGAPDAVGQAGGAGGAAGLLGNGGTGGAGGAGANGGAGGSAGLWGAGGAGGRRWGRRYPGWGRRCRWSRRRQWACRRR</sequence>
<dbReference type="Proteomes" id="UP000467164">
    <property type="component" value="Chromosome"/>
</dbReference>
<dbReference type="InterPro" id="IPR048996">
    <property type="entry name" value="PGRS_rpt"/>
</dbReference>
<evidence type="ECO:0000313" key="3">
    <source>
        <dbReference type="Proteomes" id="UP000467164"/>
    </source>
</evidence>
<dbReference type="KEGG" id="msho:MSHO_22870"/>
<evidence type="ECO:0000313" key="2">
    <source>
        <dbReference type="EMBL" id="BBX56942.1"/>
    </source>
</evidence>
<name>A0A7I7LBR6_9MYCO</name>
<dbReference type="EMBL" id="AP022572">
    <property type="protein sequence ID" value="BBX56942.1"/>
    <property type="molecule type" value="Genomic_DNA"/>
</dbReference>
<reference evidence="2 3" key="1">
    <citation type="journal article" date="2019" name="Emerg. Microbes Infect.">
        <title>Comprehensive subspecies identification of 175 nontuberculous mycobacteria species based on 7547 genomic profiles.</title>
        <authorList>
            <person name="Matsumoto Y."/>
            <person name="Kinjo T."/>
            <person name="Motooka D."/>
            <person name="Nabeya D."/>
            <person name="Jung N."/>
            <person name="Uechi K."/>
            <person name="Horii T."/>
            <person name="Iida T."/>
            <person name="Fujita J."/>
            <person name="Nakamura S."/>
        </authorList>
    </citation>
    <scope>NUCLEOTIDE SEQUENCE [LARGE SCALE GENOMIC DNA]</scope>
    <source>
        <strain evidence="2 3">JCM 12657</strain>
    </source>
</reference>
<protein>
    <recommendedName>
        <fullName evidence="1">PE domain-containing protein</fullName>
    </recommendedName>
</protein>